<evidence type="ECO:0000313" key="7">
    <source>
        <dbReference type="EMBL" id="KAK4344040.1"/>
    </source>
</evidence>
<evidence type="ECO:0000256" key="2">
    <source>
        <dbReference type="ARBA" id="ARBA00004191"/>
    </source>
</evidence>
<dbReference type="GO" id="GO:0052793">
    <property type="term" value="F:pectin acetylesterase activity"/>
    <property type="evidence" value="ECO:0007669"/>
    <property type="project" value="TreeGrafter"/>
</dbReference>
<dbReference type="SUPFAM" id="SSF53474">
    <property type="entry name" value="alpha/beta-Hydrolases"/>
    <property type="match status" value="1"/>
</dbReference>
<dbReference type="GO" id="GO:0009505">
    <property type="term" value="C:plant-type cell wall"/>
    <property type="evidence" value="ECO:0007669"/>
    <property type="project" value="TreeGrafter"/>
</dbReference>
<keyword evidence="6" id="KW-0378">Hydrolase</keyword>
<evidence type="ECO:0000256" key="6">
    <source>
        <dbReference type="RuleBase" id="RU363114"/>
    </source>
</evidence>
<comment type="function">
    <text evidence="1 6">Hydrolyzes acetyl esters in homogalacturonan regions of pectin. In type I primary cell wall, galacturonic acid residues of pectin can be acetylated at the O-2 and O-3 positions. Decreasing the degree of acetylation of pectin gels in vitro alters their physical properties.</text>
</comment>
<dbReference type="PANTHER" id="PTHR21562:SF77">
    <property type="entry name" value="PECTIN ACETYLESTERASE"/>
    <property type="match status" value="1"/>
</dbReference>
<comment type="caution">
    <text evidence="7">The sequence shown here is derived from an EMBL/GenBank/DDBJ whole genome shotgun (WGS) entry which is preliminary data.</text>
</comment>
<dbReference type="Proteomes" id="UP001291623">
    <property type="component" value="Unassembled WGS sequence"/>
</dbReference>
<dbReference type="AlphaFoldDB" id="A0AAE1R2H7"/>
<protein>
    <recommendedName>
        <fullName evidence="6">Pectin acetylesterase</fullName>
        <ecNumber evidence="6">3.1.1.-</ecNumber>
    </recommendedName>
</protein>
<name>A0AAE1R2H7_9SOLA</name>
<dbReference type="GO" id="GO:0071555">
    <property type="term" value="P:cell wall organization"/>
    <property type="evidence" value="ECO:0007669"/>
    <property type="project" value="UniProtKB-KW"/>
</dbReference>
<organism evidence="7 8">
    <name type="scientific">Anisodus tanguticus</name>
    <dbReference type="NCBI Taxonomy" id="243964"/>
    <lineage>
        <taxon>Eukaryota</taxon>
        <taxon>Viridiplantae</taxon>
        <taxon>Streptophyta</taxon>
        <taxon>Embryophyta</taxon>
        <taxon>Tracheophyta</taxon>
        <taxon>Spermatophyta</taxon>
        <taxon>Magnoliopsida</taxon>
        <taxon>eudicotyledons</taxon>
        <taxon>Gunneridae</taxon>
        <taxon>Pentapetalae</taxon>
        <taxon>asterids</taxon>
        <taxon>lamiids</taxon>
        <taxon>Solanales</taxon>
        <taxon>Solanaceae</taxon>
        <taxon>Solanoideae</taxon>
        <taxon>Hyoscyameae</taxon>
        <taxon>Anisodus</taxon>
    </lineage>
</organism>
<dbReference type="Pfam" id="PF03283">
    <property type="entry name" value="PAE"/>
    <property type="match status" value="1"/>
</dbReference>
<keyword evidence="8" id="KW-1185">Reference proteome</keyword>
<dbReference type="EMBL" id="JAVYJV010000020">
    <property type="protein sequence ID" value="KAK4344040.1"/>
    <property type="molecule type" value="Genomic_DNA"/>
</dbReference>
<gene>
    <name evidence="7" type="ORF">RND71_037134</name>
</gene>
<keyword evidence="6" id="KW-0964">Secreted</keyword>
<accession>A0AAE1R2H7</accession>
<dbReference type="EC" id="3.1.1.-" evidence="6"/>
<evidence type="ECO:0000256" key="1">
    <source>
        <dbReference type="ARBA" id="ARBA00003534"/>
    </source>
</evidence>
<sequence length="106" mass="11978">MDELLAKGLKNAKNAILAGSSAGGYPAMLYCDRFRNLLTNTSRCLFAENIQQDIKTPIFILMSAFDNVESAPKAFADWYFDRNYTYLIDERDLPLPNLIPNVTYSS</sequence>
<dbReference type="PANTHER" id="PTHR21562">
    <property type="entry name" value="NOTUM-RELATED"/>
    <property type="match status" value="1"/>
</dbReference>
<evidence type="ECO:0000256" key="5">
    <source>
        <dbReference type="ARBA" id="ARBA00023316"/>
    </source>
</evidence>
<keyword evidence="4 6" id="KW-0134">Cell wall</keyword>
<comment type="similarity">
    <text evidence="3 6">Belongs to the pectinacetylesterase family.</text>
</comment>
<dbReference type="InterPro" id="IPR029058">
    <property type="entry name" value="AB_hydrolase_fold"/>
</dbReference>
<evidence type="ECO:0000256" key="4">
    <source>
        <dbReference type="ARBA" id="ARBA00022512"/>
    </source>
</evidence>
<keyword evidence="5 6" id="KW-0961">Cell wall biogenesis/degradation</keyword>
<proteinExistence type="inferred from homology"/>
<comment type="subcellular location">
    <subcellularLocation>
        <location evidence="2 6">Secreted</location>
        <location evidence="2 6">Cell wall</location>
    </subcellularLocation>
</comment>
<evidence type="ECO:0000256" key="3">
    <source>
        <dbReference type="ARBA" id="ARBA00005784"/>
    </source>
</evidence>
<reference evidence="7" key="1">
    <citation type="submission" date="2023-12" db="EMBL/GenBank/DDBJ databases">
        <title>Genome assembly of Anisodus tanguticus.</title>
        <authorList>
            <person name="Wang Y.-J."/>
        </authorList>
    </citation>
    <scope>NUCLEOTIDE SEQUENCE</scope>
    <source>
        <strain evidence="7">KB-2021</strain>
        <tissue evidence="7">Leaf</tissue>
    </source>
</reference>
<evidence type="ECO:0000313" key="8">
    <source>
        <dbReference type="Proteomes" id="UP001291623"/>
    </source>
</evidence>
<dbReference type="InterPro" id="IPR004963">
    <property type="entry name" value="PAE/NOTUM"/>
</dbReference>